<reference evidence="2" key="2">
    <citation type="submission" date="2025-08" db="UniProtKB">
        <authorList>
            <consortium name="RefSeq"/>
        </authorList>
    </citation>
    <scope>IDENTIFICATION</scope>
    <source>
        <tissue evidence="2">Leaf</tissue>
    </source>
</reference>
<proteinExistence type="predicted"/>
<evidence type="ECO:0000313" key="1">
    <source>
        <dbReference type="Proteomes" id="UP000087766"/>
    </source>
</evidence>
<dbReference type="GeneID" id="111241262"/>
<evidence type="ECO:0000313" key="2">
    <source>
        <dbReference type="RefSeq" id="XP_022634132.1"/>
    </source>
</evidence>
<accession>A0A3Q0EVF2</accession>
<dbReference type="RefSeq" id="XP_022634132.1">
    <property type="nucleotide sequence ID" value="XM_022778411.1"/>
</dbReference>
<reference evidence="1" key="1">
    <citation type="journal article" date="2014" name="Nat. Commun.">
        <title>Genome sequence of mungbean and insights into evolution within Vigna species.</title>
        <authorList>
            <person name="Kang Y.J."/>
            <person name="Kim S.K."/>
            <person name="Kim M.Y."/>
            <person name="Lestari P."/>
            <person name="Kim K.H."/>
            <person name="Ha B.K."/>
            <person name="Jun T.H."/>
            <person name="Hwang W.J."/>
            <person name="Lee T."/>
            <person name="Lee J."/>
            <person name="Shim S."/>
            <person name="Yoon M.Y."/>
            <person name="Jang Y.E."/>
            <person name="Han K.S."/>
            <person name="Taeprayoon P."/>
            <person name="Yoon N."/>
            <person name="Somta P."/>
            <person name="Tanya P."/>
            <person name="Kim K.S."/>
            <person name="Gwag J.G."/>
            <person name="Moon J.K."/>
            <person name="Lee Y.H."/>
            <person name="Park B.S."/>
            <person name="Bombarely A."/>
            <person name="Doyle J.J."/>
            <person name="Jackson S.A."/>
            <person name="Schafleitner R."/>
            <person name="Srinives P."/>
            <person name="Varshney R.K."/>
            <person name="Lee S.H."/>
        </authorList>
    </citation>
    <scope>NUCLEOTIDE SEQUENCE [LARGE SCALE GENOMIC DNA]</scope>
    <source>
        <strain evidence="1">cv. VC1973A</strain>
    </source>
</reference>
<sequence length="120" mass="14082">MHLPGFSIHTYSLAQAISITSMSPCSRQVIRYFSIFHWLVPDKQTISPIGIRGVFFWSWCHSHCIMFDSEFWKWMDCRFTSIVVGSFHPFFAGDCLFNRCKFILMAYTLHFPPGYLGHNF</sequence>
<name>A0A3Q0EVF2_VIGRR</name>
<protein>
    <submittedName>
        <fullName evidence="2">Uncharacterized protein LOC111241262 isoform X1</fullName>
    </submittedName>
</protein>
<dbReference type="KEGG" id="vra:111241262"/>
<dbReference type="AlphaFoldDB" id="A0A3Q0EVF2"/>
<dbReference type="OrthoDB" id="10552224at2759"/>
<keyword evidence="1" id="KW-1185">Reference proteome</keyword>
<dbReference type="Proteomes" id="UP000087766">
    <property type="component" value="Chromosome 2"/>
</dbReference>
<organism evidence="1 2">
    <name type="scientific">Vigna radiata var. radiata</name>
    <name type="common">Mung bean</name>
    <name type="synonym">Phaseolus aureus</name>
    <dbReference type="NCBI Taxonomy" id="3916"/>
    <lineage>
        <taxon>Eukaryota</taxon>
        <taxon>Viridiplantae</taxon>
        <taxon>Streptophyta</taxon>
        <taxon>Embryophyta</taxon>
        <taxon>Tracheophyta</taxon>
        <taxon>Spermatophyta</taxon>
        <taxon>Magnoliopsida</taxon>
        <taxon>eudicotyledons</taxon>
        <taxon>Gunneridae</taxon>
        <taxon>Pentapetalae</taxon>
        <taxon>rosids</taxon>
        <taxon>fabids</taxon>
        <taxon>Fabales</taxon>
        <taxon>Fabaceae</taxon>
        <taxon>Papilionoideae</taxon>
        <taxon>50 kb inversion clade</taxon>
        <taxon>NPAAA clade</taxon>
        <taxon>indigoferoid/millettioid clade</taxon>
        <taxon>Phaseoleae</taxon>
        <taxon>Vigna</taxon>
    </lineage>
</organism>
<gene>
    <name evidence="2" type="primary">LOC111241262</name>
</gene>